<evidence type="ECO:0000313" key="25">
    <source>
        <dbReference type="EMBL" id="MBW0477779.1"/>
    </source>
</evidence>
<dbReference type="OrthoDB" id="433199at2759"/>
<keyword evidence="14" id="KW-0694">RNA-binding</keyword>
<dbReference type="GO" id="GO:0005524">
    <property type="term" value="F:ATP binding"/>
    <property type="evidence" value="ECO:0007669"/>
    <property type="project" value="UniProtKB-KW"/>
</dbReference>
<keyword evidence="19" id="KW-0233">DNA recombination</keyword>
<dbReference type="GO" id="GO:0004190">
    <property type="term" value="F:aspartic-type endopeptidase activity"/>
    <property type="evidence" value="ECO:0007669"/>
    <property type="project" value="UniProtKB-KW"/>
</dbReference>
<comment type="caution">
    <text evidence="25">The sequence shown here is derived from an EMBL/GenBank/DDBJ whole genome shotgun (WGS) entry which is preliminary data.</text>
</comment>
<dbReference type="Proteomes" id="UP000765509">
    <property type="component" value="Unassembled WGS sequence"/>
</dbReference>
<dbReference type="SUPFAM" id="SSF56672">
    <property type="entry name" value="DNA/RNA polymerases"/>
    <property type="match status" value="1"/>
</dbReference>
<dbReference type="GO" id="GO:0006310">
    <property type="term" value="P:DNA recombination"/>
    <property type="evidence" value="ECO:0007669"/>
    <property type="project" value="UniProtKB-KW"/>
</dbReference>
<keyword evidence="16" id="KW-0695">RNA-directed DNA polymerase</keyword>
<evidence type="ECO:0000256" key="17">
    <source>
        <dbReference type="ARBA" id="ARBA00022932"/>
    </source>
</evidence>
<dbReference type="GO" id="GO:0005634">
    <property type="term" value="C:nucleus"/>
    <property type="evidence" value="ECO:0007669"/>
    <property type="project" value="UniProtKB-ARBA"/>
</dbReference>
<dbReference type="Pfam" id="PF13976">
    <property type="entry name" value="gag_pre-integrs"/>
    <property type="match status" value="1"/>
</dbReference>
<dbReference type="GO" id="GO:0003723">
    <property type="term" value="F:RNA binding"/>
    <property type="evidence" value="ECO:0007669"/>
    <property type="project" value="UniProtKB-KW"/>
</dbReference>
<evidence type="ECO:0000256" key="15">
    <source>
        <dbReference type="ARBA" id="ARBA00022908"/>
    </source>
</evidence>
<evidence type="ECO:0000256" key="12">
    <source>
        <dbReference type="ARBA" id="ARBA00022840"/>
    </source>
</evidence>
<evidence type="ECO:0000256" key="13">
    <source>
        <dbReference type="ARBA" id="ARBA00022842"/>
    </source>
</evidence>
<evidence type="ECO:0000313" key="26">
    <source>
        <dbReference type="Proteomes" id="UP000765509"/>
    </source>
</evidence>
<evidence type="ECO:0000256" key="18">
    <source>
        <dbReference type="ARBA" id="ARBA00023113"/>
    </source>
</evidence>
<keyword evidence="9" id="KW-0064">Aspartyl protease</keyword>
<evidence type="ECO:0000256" key="3">
    <source>
        <dbReference type="ARBA" id="ARBA00022612"/>
    </source>
</evidence>
<evidence type="ECO:0000259" key="24">
    <source>
        <dbReference type="PROSITE" id="PS50994"/>
    </source>
</evidence>
<evidence type="ECO:0000256" key="11">
    <source>
        <dbReference type="ARBA" id="ARBA00022801"/>
    </source>
</evidence>
<evidence type="ECO:0000256" key="22">
    <source>
        <dbReference type="ARBA" id="ARBA00049244"/>
    </source>
</evidence>
<keyword evidence="4" id="KW-0645">Protease</keyword>
<dbReference type="GO" id="GO:0015074">
    <property type="term" value="P:DNA integration"/>
    <property type="evidence" value="ECO:0007669"/>
    <property type="project" value="UniProtKB-KW"/>
</dbReference>
<evidence type="ECO:0000256" key="23">
    <source>
        <dbReference type="SAM" id="MobiDB-lite"/>
    </source>
</evidence>
<dbReference type="InterPro" id="IPR043502">
    <property type="entry name" value="DNA/RNA_pol_sf"/>
</dbReference>
<evidence type="ECO:0000256" key="21">
    <source>
        <dbReference type="ARBA" id="ARBA00048173"/>
    </source>
</evidence>
<feature type="region of interest" description="Disordered" evidence="23">
    <location>
        <begin position="307"/>
        <end position="330"/>
    </location>
</feature>
<keyword evidence="18" id="KW-0917">Virion maturation</keyword>
<keyword evidence="11" id="KW-0378">Hydrolase</keyword>
<evidence type="ECO:0000256" key="20">
    <source>
        <dbReference type="ARBA" id="ARBA00023268"/>
    </source>
</evidence>
<comment type="catalytic activity">
    <reaction evidence="21">
        <text>DNA(n) + a 2'-deoxyribonucleoside 5'-triphosphate = DNA(n+1) + diphosphate</text>
        <dbReference type="Rhea" id="RHEA:22508"/>
        <dbReference type="Rhea" id="RHEA-COMP:17339"/>
        <dbReference type="Rhea" id="RHEA-COMP:17340"/>
        <dbReference type="ChEBI" id="CHEBI:33019"/>
        <dbReference type="ChEBI" id="CHEBI:61560"/>
        <dbReference type="ChEBI" id="CHEBI:173112"/>
        <dbReference type="EC" id="2.7.7.49"/>
    </reaction>
</comment>
<keyword evidence="7" id="KW-0479">Metal-binding</keyword>
<evidence type="ECO:0000256" key="14">
    <source>
        <dbReference type="ARBA" id="ARBA00022884"/>
    </source>
</evidence>
<keyword evidence="13" id="KW-0460">Magnesium</keyword>
<evidence type="ECO:0000256" key="16">
    <source>
        <dbReference type="ARBA" id="ARBA00022918"/>
    </source>
</evidence>
<keyword evidence="8" id="KW-0547">Nucleotide-binding</keyword>
<dbReference type="GO" id="GO:0046872">
    <property type="term" value="F:metal ion binding"/>
    <property type="evidence" value="ECO:0007669"/>
    <property type="project" value="UniProtKB-KW"/>
</dbReference>
<evidence type="ECO:0000256" key="8">
    <source>
        <dbReference type="ARBA" id="ARBA00022741"/>
    </source>
</evidence>
<dbReference type="SUPFAM" id="SSF53098">
    <property type="entry name" value="Ribonuclease H-like"/>
    <property type="match status" value="1"/>
</dbReference>
<dbReference type="InterPro" id="IPR012337">
    <property type="entry name" value="RNaseH-like_sf"/>
</dbReference>
<reference evidence="25" key="1">
    <citation type="submission" date="2021-03" db="EMBL/GenBank/DDBJ databases">
        <title>Draft genome sequence of rust myrtle Austropuccinia psidii MF-1, a brazilian biotype.</title>
        <authorList>
            <person name="Quecine M.C."/>
            <person name="Pachon D.M.R."/>
            <person name="Bonatelli M.L."/>
            <person name="Correr F.H."/>
            <person name="Franceschini L.M."/>
            <person name="Leite T.F."/>
            <person name="Margarido G.R.A."/>
            <person name="Almeida C.A."/>
            <person name="Ferrarezi J.A."/>
            <person name="Labate C.A."/>
        </authorList>
    </citation>
    <scope>NUCLEOTIDE SEQUENCE</scope>
    <source>
        <strain evidence="25">MF-1</strain>
    </source>
</reference>
<dbReference type="InterPro" id="IPR001584">
    <property type="entry name" value="Integrase_cat-core"/>
</dbReference>
<dbReference type="PROSITE" id="PS50994">
    <property type="entry name" value="INTEGRASE"/>
    <property type="match status" value="1"/>
</dbReference>
<dbReference type="GO" id="GO:0003887">
    <property type="term" value="F:DNA-directed DNA polymerase activity"/>
    <property type="evidence" value="ECO:0007669"/>
    <property type="project" value="UniProtKB-KW"/>
</dbReference>
<comment type="function">
    <text evidence="1">The aspartyl protease (PR) mediates the proteolytic cleavages of the Gag and Gag-Pol polyproteins after assembly of the VLP.</text>
</comment>
<comment type="catalytic activity">
    <reaction evidence="22">
        <text>DNA(n) + a 2'-deoxyribonucleoside 5'-triphosphate = DNA(n+1) + diphosphate</text>
        <dbReference type="Rhea" id="RHEA:22508"/>
        <dbReference type="Rhea" id="RHEA-COMP:17339"/>
        <dbReference type="Rhea" id="RHEA-COMP:17340"/>
        <dbReference type="ChEBI" id="CHEBI:33019"/>
        <dbReference type="ChEBI" id="CHEBI:61560"/>
        <dbReference type="ChEBI" id="CHEBI:173112"/>
        <dbReference type="EC" id="2.7.7.7"/>
    </reaction>
</comment>
<dbReference type="InterPro" id="IPR057670">
    <property type="entry name" value="SH3_retrovirus"/>
</dbReference>
<keyword evidence="6" id="KW-0540">Nuclease</keyword>
<dbReference type="Pfam" id="PF22936">
    <property type="entry name" value="Pol_BBD"/>
    <property type="match status" value="1"/>
</dbReference>
<evidence type="ECO:0000256" key="6">
    <source>
        <dbReference type="ARBA" id="ARBA00022722"/>
    </source>
</evidence>
<sequence length="1383" mass="157263">MVNTRTSGADLETYCNNPERVPPRTNSPTSDQPSSINNYHSPNNTSFALPDNIAMSDTHPSEDKDAIISRLQQQLLRFQIQNNHEDNSFYKPFMKDPSSFINNAFILTCSGSNFEEWKECLNLSLEMVFPPIKNYCDELSNFDSLKPLEETSLGNLIIKTINPDFYRSLVAKDKDARHLFQTISTRCQKSTLSSALEYINEILSLVNVESEKAFERWIVLFANIERFQLSTSQIWGLFMQATIASPSTSLGNVFRLNVHHALNRDLTISSFEDVANTISNEINNMKRLDETTPNTSVMALRTTQRIDPHQQPPQSRGMYRHPNASPLPTNPRIIQQYGSKCSYCQKDGHWYIDCIQYEKDFKEKQMRLRRLPRKFQHLEPPLAVRSVNTEDYEEDPQIITAQHISEINDGQVLIDSGASAHVSGTSHLLYNVLPLKSPIPLILADPKTTIYATGVGELRIPMTEGVLHIPNVYVCDAIPGTLLSLGRLIHQNYKVEFNNTTMHLITPTLMSFATRFNNFCWFLDPVTNVSAISTIPLNNSFTWHCRLGHASDQQVKSFLKRFVPSFDLKSWLPFYCEQCAKSKGALRRPDLGKSVVTYDNVLDLVVSDVAGPFNAADCSLKYFLTMRDHKSTYVFSKSIVARSDVVPTLKQWLEFLKNNKGTYPKFIRTDNAKEYLSSSFTTFCEAKGIKMVPIVAYSPTENGEAERLNRTIGESARTMLHASGLPEKFWSYAYQVATYIHNRLPNKRTGDSTPLELFFDRKPSPTTLYQFGTKAIIQLPAATHSKLAQRAFDGVFISYPLSERGWIFYIPSNRSVVHSAHAVFPDTHLAPLTKSTSHNKMSIDNILNNISLQLGKVPTNEISDQQQRNVDNIVLISDLSLPRNISEAMTSSNSKHWVDAARNELQQLRDLNVWSAVEPQPHMKVLGAKWVFTTKQDPNGNVNKYKARYVVKGFNQRPGQDFVDCYAPTASLVTLRLLLALKIQQNLHMTTFDISGAYLHSPIDEEIYVKAPTELQPELKGKIMKLHKALYGTKQAARCWWIFFKSIMNDMGLMENDIESSLYLYKRDQDYMLVWMHVDDGVILTNNNRLLQEIQSHMDKRLTVKWNARPDKIVGLNLQIRERSIQIHQHPLTAQIVNNYPRKVLNKTTPLPTLLTCPGSGTSLQTTEYQHFIGSLMYLTSGSRPDLTFAVNFLARFSHSPTVECWLLLDHVIGYLKNTTKKMLVLTPTPHQTLELWTDANWGGQFERSTSGGLILYAGCPIQWISKRQRMVTMSTCASEYVALGETAQHLAHLINLMKVLDIQIQTTIYCDNQAAILIASDNASRKRTKYLTRAFFFVNDLVRQESIKLQWVMTTNQLADMLTKSLSPVQHNKFINGLNLCS</sequence>
<dbReference type="InterPro" id="IPR036397">
    <property type="entry name" value="RNaseH_sf"/>
</dbReference>
<feature type="region of interest" description="Disordered" evidence="23">
    <location>
        <begin position="1"/>
        <end position="60"/>
    </location>
</feature>
<dbReference type="CDD" id="cd09272">
    <property type="entry name" value="RNase_HI_RT_Ty1"/>
    <property type="match status" value="1"/>
</dbReference>
<keyword evidence="5" id="KW-0548">Nucleotidyltransferase</keyword>
<keyword evidence="10" id="KW-0255">Endonuclease</keyword>
<dbReference type="Pfam" id="PF07727">
    <property type="entry name" value="RVT_2"/>
    <property type="match status" value="1"/>
</dbReference>
<proteinExistence type="predicted"/>
<dbReference type="GO" id="GO:0032196">
    <property type="term" value="P:transposition"/>
    <property type="evidence" value="ECO:0007669"/>
    <property type="project" value="UniProtKB-KW"/>
</dbReference>
<gene>
    <name evidence="25" type="ORF">O181_017494</name>
</gene>
<evidence type="ECO:0000256" key="9">
    <source>
        <dbReference type="ARBA" id="ARBA00022750"/>
    </source>
</evidence>
<dbReference type="PANTHER" id="PTHR42648">
    <property type="entry name" value="TRANSPOSASE, PUTATIVE-RELATED"/>
    <property type="match status" value="1"/>
</dbReference>
<evidence type="ECO:0000256" key="2">
    <source>
        <dbReference type="ARBA" id="ARBA00022578"/>
    </source>
</evidence>
<dbReference type="InterPro" id="IPR025724">
    <property type="entry name" value="GAG-pre-integrase_dom"/>
</dbReference>
<organism evidence="25 26">
    <name type="scientific">Austropuccinia psidii MF-1</name>
    <dbReference type="NCBI Taxonomy" id="1389203"/>
    <lineage>
        <taxon>Eukaryota</taxon>
        <taxon>Fungi</taxon>
        <taxon>Dikarya</taxon>
        <taxon>Basidiomycota</taxon>
        <taxon>Pucciniomycotina</taxon>
        <taxon>Pucciniomycetes</taxon>
        <taxon>Pucciniales</taxon>
        <taxon>Sphaerophragmiaceae</taxon>
        <taxon>Austropuccinia</taxon>
    </lineage>
</organism>
<accession>A0A9Q3C3I6</accession>
<dbReference type="GO" id="GO:0004519">
    <property type="term" value="F:endonuclease activity"/>
    <property type="evidence" value="ECO:0007669"/>
    <property type="project" value="UniProtKB-KW"/>
</dbReference>
<keyword evidence="17" id="KW-0808">Transferase</keyword>
<keyword evidence="20" id="KW-0511">Multifunctional enzyme</keyword>
<dbReference type="Gene3D" id="3.30.420.10">
    <property type="entry name" value="Ribonuclease H-like superfamily/Ribonuclease H"/>
    <property type="match status" value="1"/>
</dbReference>
<keyword evidence="17" id="KW-0239">DNA-directed DNA polymerase</keyword>
<name>A0A9Q3C3I6_9BASI</name>
<dbReference type="InterPro" id="IPR013103">
    <property type="entry name" value="RVT_2"/>
</dbReference>
<dbReference type="Pfam" id="PF25597">
    <property type="entry name" value="SH3_retrovirus"/>
    <property type="match status" value="1"/>
</dbReference>
<dbReference type="InterPro" id="IPR054722">
    <property type="entry name" value="PolX-like_BBD"/>
</dbReference>
<evidence type="ECO:0000256" key="19">
    <source>
        <dbReference type="ARBA" id="ARBA00023172"/>
    </source>
</evidence>
<dbReference type="PANTHER" id="PTHR42648:SF11">
    <property type="entry name" value="TRANSPOSON TY4-P GAG-POL POLYPROTEIN"/>
    <property type="match status" value="1"/>
</dbReference>
<protein>
    <recommendedName>
        <fullName evidence="24">Integrase catalytic domain-containing protein</fullName>
    </recommendedName>
</protein>
<dbReference type="EMBL" id="AVOT02004926">
    <property type="protein sequence ID" value="MBW0477779.1"/>
    <property type="molecule type" value="Genomic_DNA"/>
</dbReference>
<keyword evidence="26" id="KW-1185">Reference proteome</keyword>
<feature type="compositionally biased region" description="Polar residues" evidence="23">
    <location>
        <begin position="24"/>
        <end position="47"/>
    </location>
</feature>
<evidence type="ECO:0000256" key="5">
    <source>
        <dbReference type="ARBA" id="ARBA00022695"/>
    </source>
</evidence>
<evidence type="ECO:0000256" key="10">
    <source>
        <dbReference type="ARBA" id="ARBA00022759"/>
    </source>
</evidence>
<evidence type="ECO:0000256" key="7">
    <source>
        <dbReference type="ARBA" id="ARBA00022723"/>
    </source>
</evidence>
<evidence type="ECO:0000256" key="4">
    <source>
        <dbReference type="ARBA" id="ARBA00022670"/>
    </source>
</evidence>
<keyword evidence="15" id="KW-0229">DNA integration</keyword>
<dbReference type="GO" id="GO:0003964">
    <property type="term" value="F:RNA-directed DNA polymerase activity"/>
    <property type="evidence" value="ECO:0007669"/>
    <property type="project" value="UniProtKB-KW"/>
</dbReference>
<keyword evidence="12" id="KW-0067">ATP-binding</keyword>
<dbReference type="InterPro" id="IPR039537">
    <property type="entry name" value="Retrotran_Ty1/copia-like"/>
</dbReference>
<keyword evidence="3" id="KW-1188">Viral release from host cell</keyword>
<dbReference type="GO" id="GO:0006508">
    <property type="term" value="P:proteolysis"/>
    <property type="evidence" value="ECO:0007669"/>
    <property type="project" value="UniProtKB-KW"/>
</dbReference>
<evidence type="ECO:0000256" key="1">
    <source>
        <dbReference type="ARBA" id="ARBA00002180"/>
    </source>
</evidence>
<keyword evidence="2" id="KW-0815">Transposition</keyword>
<feature type="domain" description="Integrase catalytic" evidence="24">
    <location>
        <begin position="585"/>
        <end position="762"/>
    </location>
</feature>